<dbReference type="AlphaFoldDB" id="A0A4V6QG34"/>
<sequence length="130" mass="14242">MELFERTPSPSPSSEESHRIELRATIEWNISNDSTIAPEELQPQPAAGRAEPTARDDKKSVTFGIRTSLNERAQMAVLRTGGYEGGYISMAALLEGALERELKRLAIEFNNGEPFPPNAGGFRQGRPLGS</sequence>
<feature type="region of interest" description="Disordered" evidence="1">
    <location>
        <begin position="111"/>
        <end position="130"/>
    </location>
</feature>
<evidence type="ECO:0000313" key="3">
    <source>
        <dbReference type="Proteomes" id="UP000297866"/>
    </source>
</evidence>
<evidence type="ECO:0008006" key="4">
    <source>
        <dbReference type="Google" id="ProtNLM"/>
    </source>
</evidence>
<accession>A0A4V6QG34</accession>
<proteinExistence type="predicted"/>
<reference evidence="2 3" key="1">
    <citation type="submission" date="2019-03" db="EMBL/GenBank/DDBJ databases">
        <title>Genomics of glacier-inhabiting Cryobacterium strains.</title>
        <authorList>
            <person name="Liu Q."/>
            <person name="Xin Y.-H."/>
        </authorList>
    </citation>
    <scope>NUCLEOTIDE SEQUENCE [LARGE SCALE GENOMIC DNA]</scope>
    <source>
        <strain evidence="2 3">Sr47</strain>
    </source>
</reference>
<organism evidence="2 3">
    <name type="scientific">Cryobacterium tagatosivorans</name>
    <dbReference type="NCBI Taxonomy" id="1259199"/>
    <lineage>
        <taxon>Bacteria</taxon>
        <taxon>Bacillati</taxon>
        <taxon>Actinomycetota</taxon>
        <taxon>Actinomycetes</taxon>
        <taxon>Micrococcales</taxon>
        <taxon>Microbacteriaceae</taxon>
        <taxon>Cryobacterium</taxon>
    </lineage>
</organism>
<protein>
    <recommendedName>
        <fullName evidence="4">Centromere-binding protein ParB C-terminal domain-containing protein</fullName>
    </recommendedName>
</protein>
<feature type="region of interest" description="Disordered" evidence="1">
    <location>
        <begin position="33"/>
        <end position="60"/>
    </location>
</feature>
<evidence type="ECO:0000313" key="2">
    <source>
        <dbReference type="EMBL" id="TFB53630.1"/>
    </source>
</evidence>
<dbReference type="Proteomes" id="UP000297866">
    <property type="component" value="Unassembled WGS sequence"/>
</dbReference>
<comment type="caution">
    <text evidence="2">The sequence shown here is derived from an EMBL/GenBank/DDBJ whole genome shotgun (WGS) entry which is preliminary data.</text>
</comment>
<dbReference type="EMBL" id="SOEZ01000024">
    <property type="protein sequence ID" value="TFB53630.1"/>
    <property type="molecule type" value="Genomic_DNA"/>
</dbReference>
<dbReference type="RefSeq" id="WP_134488645.1">
    <property type="nucleotide sequence ID" value="NZ_SOEZ01000024.1"/>
</dbReference>
<keyword evidence="3" id="KW-1185">Reference proteome</keyword>
<dbReference type="Gene3D" id="6.10.180.30">
    <property type="match status" value="1"/>
</dbReference>
<name>A0A4V6QG34_9MICO</name>
<dbReference type="OrthoDB" id="5124100at2"/>
<evidence type="ECO:0000256" key="1">
    <source>
        <dbReference type="SAM" id="MobiDB-lite"/>
    </source>
</evidence>
<gene>
    <name evidence="2" type="ORF">E3O23_04700</name>
</gene>